<feature type="transmembrane region" description="Helical" evidence="1">
    <location>
        <begin position="21"/>
        <end position="39"/>
    </location>
</feature>
<keyword evidence="1" id="KW-0472">Membrane</keyword>
<keyword evidence="1" id="KW-1133">Transmembrane helix</keyword>
<sequence>MARNTQNKKSFQAKLLFWKPAFFWCQFCITFGRILHFYWCYCGRENKIVQLVILSAKKLALPLLPPPPPPQSFLILKGRLLCPGQTPSLALAPTLTPLENQFL</sequence>
<proteinExistence type="predicted"/>
<evidence type="ECO:0000256" key="1">
    <source>
        <dbReference type="SAM" id="Phobius"/>
    </source>
</evidence>
<name>A0ABN9A3W2_RANTA</name>
<evidence type="ECO:0000313" key="3">
    <source>
        <dbReference type="Proteomes" id="UP001176941"/>
    </source>
</evidence>
<evidence type="ECO:0000313" key="2">
    <source>
        <dbReference type="EMBL" id="CAI9180938.1"/>
    </source>
</evidence>
<keyword evidence="3" id="KW-1185">Reference proteome</keyword>
<accession>A0ABN9A3W2</accession>
<dbReference type="Proteomes" id="UP001176941">
    <property type="component" value="Chromosome X"/>
</dbReference>
<protein>
    <submittedName>
        <fullName evidence="2">Uncharacterized protein</fullName>
    </submittedName>
</protein>
<dbReference type="EMBL" id="OX460343">
    <property type="protein sequence ID" value="CAI9180938.1"/>
    <property type="molecule type" value="Genomic_DNA"/>
</dbReference>
<reference evidence="2" key="1">
    <citation type="submission" date="2023-04" db="EMBL/GenBank/DDBJ databases">
        <authorList>
            <consortium name="ELIXIR-Norway"/>
        </authorList>
    </citation>
    <scope>NUCLEOTIDE SEQUENCE [LARGE SCALE GENOMIC DNA]</scope>
</reference>
<organism evidence="2 3">
    <name type="scientific">Rangifer tarandus platyrhynchus</name>
    <name type="common">Svalbard reindeer</name>
    <dbReference type="NCBI Taxonomy" id="3082113"/>
    <lineage>
        <taxon>Eukaryota</taxon>
        <taxon>Metazoa</taxon>
        <taxon>Chordata</taxon>
        <taxon>Craniata</taxon>
        <taxon>Vertebrata</taxon>
        <taxon>Euteleostomi</taxon>
        <taxon>Mammalia</taxon>
        <taxon>Eutheria</taxon>
        <taxon>Laurasiatheria</taxon>
        <taxon>Artiodactyla</taxon>
        <taxon>Ruminantia</taxon>
        <taxon>Pecora</taxon>
        <taxon>Cervidae</taxon>
        <taxon>Odocoileinae</taxon>
        <taxon>Rangifer</taxon>
    </lineage>
</organism>
<gene>
    <name evidence="2" type="ORF">MRATA1EN1_LOCUS29900</name>
</gene>
<keyword evidence="1" id="KW-0812">Transmembrane</keyword>